<dbReference type="AlphaFoldDB" id="A0A8C4QZZ2"/>
<sequence length="200" mass="21590">MMTVVFSLSVMSVLSAAAADSLSHGCVRTHDLGGSWMAVGAGSGVVVPANVPGSIHGALLRAGKIQLTVYHWDSFQPACHLNSSEFLLHARTSQSVLRRPLSTLLASCADCSPTLCLLTAQLMTSNGIHYGQRNSHFPVPLHRVTGLHGLVQVRHHHHHHHHVLLLTHFSRSRLNFPRIYTRPVSSLTGIPIFAATARGG</sequence>
<keyword evidence="1" id="KW-0732">Signal</keyword>
<evidence type="ECO:0000313" key="3">
    <source>
        <dbReference type="Proteomes" id="UP000694388"/>
    </source>
</evidence>
<feature type="signal peptide" evidence="1">
    <location>
        <begin position="1"/>
        <end position="19"/>
    </location>
</feature>
<proteinExistence type="predicted"/>
<reference evidence="2" key="2">
    <citation type="submission" date="2025-09" db="UniProtKB">
        <authorList>
            <consortium name="Ensembl"/>
        </authorList>
    </citation>
    <scope>IDENTIFICATION</scope>
</reference>
<evidence type="ECO:0000256" key="1">
    <source>
        <dbReference type="SAM" id="SignalP"/>
    </source>
</evidence>
<evidence type="ECO:0000313" key="2">
    <source>
        <dbReference type="Ensembl" id="ENSEBUP00000022100.1"/>
    </source>
</evidence>
<name>A0A8C4QZZ2_EPTBU</name>
<accession>A0A8C4QZZ2</accession>
<organism evidence="2 3">
    <name type="scientific">Eptatretus burgeri</name>
    <name type="common">Inshore hagfish</name>
    <dbReference type="NCBI Taxonomy" id="7764"/>
    <lineage>
        <taxon>Eukaryota</taxon>
        <taxon>Metazoa</taxon>
        <taxon>Chordata</taxon>
        <taxon>Craniata</taxon>
        <taxon>Vertebrata</taxon>
        <taxon>Cyclostomata</taxon>
        <taxon>Myxini</taxon>
        <taxon>Myxiniformes</taxon>
        <taxon>Myxinidae</taxon>
        <taxon>Eptatretinae</taxon>
        <taxon>Eptatretus</taxon>
    </lineage>
</organism>
<protein>
    <submittedName>
        <fullName evidence="2">Uncharacterized protein</fullName>
    </submittedName>
</protein>
<dbReference type="Proteomes" id="UP000694388">
    <property type="component" value="Unplaced"/>
</dbReference>
<feature type="chain" id="PRO_5034436349" evidence="1">
    <location>
        <begin position="20"/>
        <end position="200"/>
    </location>
</feature>
<keyword evidence="3" id="KW-1185">Reference proteome</keyword>
<reference evidence="2" key="1">
    <citation type="submission" date="2025-08" db="UniProtKB">
        <authorList>
            <consortium name="Ensembl"/>
        </authorList>
    </citation>
    <scope>IDENTIFICATION</scope>
</reference>
<dbReference type="Ensembl" id="ENSEBUT00000022676.1">
    <property type="protein sequence ID" value="ENSEBUP00000022100.1"/>
    <property type="gene ID" value="ENSEBUG00000013632.1"/>
</dbReference>